<dbReference type="PROSITE" id="PS51192">
    <property type="entry name" value="HELICASE_ATP_BIND_1"/>
    <property type="match status" value="1"/>
</dbReference>
<evidence type="ECO:0000256" key="10">
    <source>
        <dbReference type="ARBA" id="ARBA00034617"/>
    </source>
</evidence>
<dbReference type="GO" id="GO:0046872">
    <property type="term" value="F:metal ion binding"/>
    <property type="evidence" value="ECO:0007669"/>
    <property type="project" value="UniProtKB-KW"/>
</dbReference>
<evidence type="ECO:0000256" key="6">
    <source>
        <dbReference type="ARBA" id="ARBA00022806"/>
    </source>
</evidence>
<reference evidence="18" key="1">
    <citation type="submission" date="2020-02" db="EMBL/GenBank/DDBJ databases">
        <authorList>
            <person name="Meier V. D."/>
        </authorList>
    </citation>
    <scope>NUCLEOTIDE SEQUENCE</scope>
    <source>
        <strain evidence="18">AVDCRST_MAG19</strain>
    </source>
</reference>
<comment type="similarity">
    <text evidence="2">Belongs to the helicase family. RecQ subfamily.</text>
</comment>
<keyword evidence="3" id="KW-0479">Metal-binding</keyword>
<dbReference type="InterPro" id="IPR010997">
    <property type="entry name" value="HRDC-like_sf"/>
</dbReference>
<dbReference type="EMBL" id="CADCWL010000134">
    <property type="protein sequence ID" value="CAA9570411.1"/>
    <property type="molecule type" value="Genomic_DNA"/>
</dbReference>
<dbReference type="Pfam" id="PF16124">
    <property type="entry name" value="RecQ_Zn_bind"/>
    <property type="match status" value="1"/>
</dbReference>
<dbReference type="CDD" id="cd18794">
    <property type="entry name" value="SF2_C_RecQ"/>
    <property type="match status" value="1"/>
</dbReference>
<comment type="cofactor">
    <cofactor evidence="1">
        <name>Mg(2+)</name>
        <dbReference type="ChEBI" id="CHEBI:18420"/>
    </cofactor>
</comment>
<feature type="domain" description="HRDC" evidence="15">
    <location>
        <begin position="1028"/>
        <end position="1101"/>
    </location>
</feature>
<evidence type="ECO:0000256" key="3">
    <source>
        <dbReference type="ARBA" id="ARBA00022723"/>
    </source>
</evidence>
<dbReference type="InterPro" id="IPR036388">
    <property type="entry name" value="WH-like_DNA-bd_sf"/>
</dbReference>
<dbReference type="InterPro" id="IPR027417">
    <property type="entry name" value="P-loop_NTPase"/>
</dbReference>
<evidence type="ECO:0000256" key="1">
    <source>
        <dbReference type="ARBA" id="ARBA00001946"/>
    </source>
</evidence>
<evidence type="ECO:0000256" key="14">
    <source>
        <dbReference type="SAM" id="MobiDB-lite"/>
    </source>
</evidence>
<feature type="region of interest" description="Disordered" evidence="14">
    <location>
        <begin position="272"/>
        <end position="293"/>
    </location>
</feature>
<dbReference type="Gene3D" id="1.10.10.10">
    <property type="entry name" value="Winged helix-like DNA-binding domain superfamily/Winged helix DNA-binding domain"/>
    <property type="match status" value="1"/>
</dbReference>
<feature type="domain" description="Helicase C-terminal" evidence="17">
    <location>
        <begin position="546"/>
        <end position="692"/>
    </location>
</feature>
<dbReference type="Pfam" id="PF00270">
    <property type="entry name" value="DEAD"/>
    <property type="match status" value="1"/>
</dbReference>
<keyword evidence="6 18" id="KW-0347">Helicase</keyword>
<name>A0A6J4VA15_9BACT</name>
<organism evidence="18">
    <name type="scientific">uncultured Thermomicrobiales bacterium</name>
    <dbReference type="NCBI Taxonomy" id="1645740"/>
    <lineage>
        <taxon>Bacteria</taxon>
        <taxon>Pseudomonadati</taxon>
        <taxon>Thermomicrobiota</taxon>
        <taxon>Thermomicrobia</taxon>
        <taxon>Thermomicrobiales</taxon>
        <taxon>environmental samples</taxon>
    </lineage>
</organism>
<evidence type="ECO:0000256" key="13">
    <source>
        <dbReference type="ARBA" id="ARBA00044550"/>
    </source>
</evidence>
<dbReference type="PROSITE" id="PS50967">
    <property type="entry name" value="HRDC"/>
    <property type="match status" value="1"/>
</dbReference>
<dbReference type="SUPFAM" id="SSF52540">
    <property type="entry name" value="P-loop containing nucleoside triphosphate hydrolases"/>
    <property type="match status" value="1"/>
</dbReference>
<dbReference type="PROSITE" id="PS00690">
    <property type="entry name" value="DEAH_ATP_HELICASE"/>
    <property type="match status" value="1"/>
</dbReference>
<dbReference type="GO" id="GO:0003677">
    <property type="term" value="F:DNA binding"/>
    <property type="evidence" value="ECO:0007669"/>
    <property type="project" value="UniProtKB-KW"/>
</dbReference>
<dbReference type="GO" id="GO:0005737">
    <property type="term" value="C:cytoplasm"/>
    <property type="evidence" value="ECO:0007669"/>
    <property type="project" value="TreeGrafter"/>
</dbReference>
<keyword evidence="5" id="KW-0378">Hydrolase</keyword>
<dbReference type="NCBIfam" id="TIGR00614">
    <property type="entry name" value="recQ_fam"/>
    <property type="match status" value="1"/>
</dbReference>
<proteinExistence type="inferred from homology"/>
<dbReference type="GO" id="GO:0043138">
    <property type="term" value="F:3'-5' DNA helicase activity"/>
    <property type="evidence" value="ECO:0007669"/>
    <property type="project" value="UniProtKB-EC"/>
</dbReference>
<feature type="compositionally biased region" description="Pro residues" evidence="14">
    <location>
        <begin position="278"/>
        <end position="291"/>
    </location>
</feature>
<dbReference type="Pfam" id="PF00271">
    <property type="entry name" value="Helicase_C"/>
    <property type="match status" value="1"/>
</dbReference>
<evidence type="ECO:0000256" key="2">
    <source>
        <dbReference type="ARBA" id="ARBA00005446"/>
    </source>
</evidence>
<evidence type="ECO:0000256" key="11">
    <source>
        <dbReference type="ARBA" id="ARBA00034808"/>
    </source>
</evidence>
<dbReference type="InterPro" id="IPR011545">
    <property type="entry name" value="DEAD/DEAH_box_helicase_dom"/>
</dbReference>
<dbReference type="InterPro" id="IPR014001">
    <property type="entry name" value="Helicase_ATP-bd"/>
</dbReference>
<evidence type="ECO:0000256" key="7">
    <source>
        <dbReference type="ARBA" id="ARBA00022840"/>
    </source>
</evidence>
<dbReference type="InterPro" id="IPR032284">
    <property type="entry name" value="RecQ_Zn-bd"/>
</dbReference>
<evidence type="ECO:0000256" key="8">
    <source>
        <dbReference type="ARBA" id="ARBA00023125"/>
    </source>
</evidence>
<dbReference type="GO" id="GO:0016787">
    <property type="term" value="F:hydrolase activity"/>
    <property type="evidence" value="ECO:0007669"/>
    <property type="project" value="UniProtKB-KW"/>
</dbReference>
<feature type="domain" description="Helicase ATP-binding" evidence="16">
    <location>
        <begin position="354"/>
        <end position="523"/>
    </location>
</feature>
<keyword evidence="7" id="KW-0067">ATP-binding</keyword>
<dbReference type="SMART" id="SM00490">
    <property type="entry name" value="HELICc"/>
    <property type="match status" value="1"/>
</dbReference>
<evidence type="ECO:0000256" key="9">
    <source>
        <dbReference type="ARBA" id="ARBA00023235"/>
    </source>
</evidence>
<evidence type="ECO:0000259" key="17">
    <source>
        <dbReference type="PROSITE" id="PS51194"/>
    </source>
</evidence>
<dbReference type="InterPro" id="IPR004589">
    <property type="entry name" value="DNA_helicase_ATP-dep_RecQ"/>
</dbReference>
<dbReference type="InterPro" id="IPR002121">
    <property type="entry name" value="HRDC_dom"/>
</dbReference>
<protein>
    <recommendedName>
        <fullName evidence="12">ATP-dependent DNA helicase RecQ</fullName>
        <ecNumber evidence="11">5.6.2.4</ecNumber>
    </recommendedName>
    <alternativeName>
        <fullName evidence="13">DNA 3'-5' helicase RecQ</fullName>
    </alternativeName>
</protein>
<dbReference type="GO" id="GO:0006281">
    <property type="term" value="P:DNA repair"/>
    <property type="evidence" value="ECO:0007669"/>
    <property type="project" value="TreeGrafter"/>
</dbReference>
<evidence type="ECO:0000313" key="18">
    <source>
        <dbReference type="EMBL" id="CAA9570411.1"/>
    </source>
</evidence>
<evidence type="ECO:0000256" key="4">
    <source>
        <dbReference type="ARBA" id="ARBA00022741"/>
    </source>
</evidence>
<dbReference type="GO" id="GO:0005524">
    <property type="term" value="F:ATP binding"/>
    <property type="evidence" value="ECO:0007669"/>
    <property type="project" value="UniProtKB-KW"/>
</dbReference>
<dbReference type="Gene3D" id="1.25.40.10">
    <property type="entry name" value="Tetratricopeptide repeat domain"/>
    <property type="match status" value="1"/>
</dbReference>
<dbReference type="InterPro" id="IPR011990">
    <property type="entry name" value="TPR-like_helical_dom_sf"/>
</dbReference>
<dbReference type="PROSITE" id="PS51194">
    <property type="entry name" value="HELICASE_CTER"/>
    <property type="match status" value="1"/>
</dbReference>
<accession>A0A6J4VA15</accession>
<keyword evidence="9" id="KW-0413">Isomerase</keyword>
<keyword evidence="8" id="KW-0238">DNA-binding</keyword>
<dbReference type="GO" id="GO:0030894">
    <property type="term" value="C:replisome"/>
    <property type="evidence" value="ECO:0007669"/>
    <property type="project" value="TreeGrafter"/>
</dbReference>
<dbReference type="SMART" id="SM00487">
    <property type="entry name" value="DEXDc"/>
    <property type="match status" value="1"/>
</dbReference>
<dbReference type="Pfam" id="PF00570">
    <property type="entry name" value="HRDC"/>
    <property type="match status" value="1"/>
</dbReference>
<dbReference type="InterPro" id="IPR002464">
    <property type="entry name" value="DNA/RNA_helicase_DEAH_CS"/>
</dbReference>
<dbReference type="AlphaFoldDB" id="A0A6J4VA15"/>
<dbReference type="Gene3D" id="3.40.50.300">
    <property type="entry name" value="P-loop containing nucleotide triphosphate hydrolases"/>
    <property type="match status" value="2"/>
</dbReference>
<dbReference type="SUPFAM" id="SSF47819">
    <property type="entry name" value="HRDC-like"/>
    <property type="match status" value="1"/>
</dbReference>
<evidence type="ECO:0000256" key="12">
    <source>
        <dbReference type="ARBA" id="ARBA00044535"/>
    </source>
</evidence>
<dbReference type="Gene3D" id="1.10.150.80">
    <property type="entry name" value="HRDC domain"/>
    <property type="match status" value="1"/>
</dbReference>
<dbReference type="GO" id="GO:0043590">
    <property type="term" value="C:bacterial nucleoid"/>
    <property type="evidence" value="ECO:0007669"/>
    <property type="project" value="TreeGrafter"/>
</dbReference>
<dbReference type="SUPFAM" id="SSF48452">
    <property type="entry name" value="TPR-like"/>
    <property type="match status" value="1"/>
</dbReference>
<comment type="catalytic activity">
    <reaction evidence="10">
        <text>Couples ATP hydrolysis with the unwinding of duplex DNA by translocating in the 3'-5' direction.</text>
        <dbReference type="EC" id="5.6.2.4"/>
    </reaction>
</comment>
<dbReference type="InterPro" id="IPR044876">
    <property type="entry name" value="HRDC_dom_sf"/>
</dbReference>
<dbReference type="CDD" id="cd17920">
    <property type="entry name" value="DEXHc_RecQ"/>
    <property type="match status" value="1"/>
</dbReference>
<evidence type="ECO:0000259" key="15">
    <source>
        <dbReference type="PROSITE" id="PS50967"/>
    </source>
</evidence>
<dbReference type="InterPro" id="IPR001650">
    <property type="entry name" value="Helicase_C-like"/>
</dbReference>
<evidence type="ECO:0000256" key="5">
    <source>
        <dbReference type="ARBA" id="ARBA00022801"/>
    </source>
</evidence>
<evidence type="ECO:0000259" key="16">
    <source>
        <dbReference type="PROSITE" id="PS51192"/>
    </source>
</evidence>
<dbReference type="PANTHER" id="PTHR13710">
    <property type="entry name" value="DNA HELICASE RECQ FAMILY MEMBER"/>
    <property type="match status" value="1"/>
</dbReference>
<dbReference type="PANTHER" id="PTHR13710:SF105">
    <property type="entry name" value="ATP-DEPENDENT DNA HELICASE Q1"/>
    <property type="match status" value="1"/>
</dbReference>
<dbReference type="EC" id="5.6.2.4" evidence="11"/>
<dbReference type="GO" id="GO:0006310">
    <property type="term" value="P:DNA recombination"/>
    <property type="evidence" value="ECO:0007669"/>
    <property type="project" value="InterPro"/>
</dbReference>
<keyword evidence="4" id="KW-0547">Nucleotide-binding</keyword>
<dbReference type="SMART" id="SM00341">
    <property type="entry name" value="HRDC"/>
    <property type="match status" value="1"/>
</dbReference>
<sequence>MVASSPPVAAPDRLPPTVVEAPDVAAVPAVGPRLTAAEAAALPAKLQWTLVGWFRASGELETAAALLDGIEARSGETGQLLEERARLALAAGRGEEAVGLMAQRVERAPSASARAGLARFHLETGDVASAAAISADLCRDHPDLATVAALTADVARAAGDLVTARAYHEGILEERPEQVGALLALARLALLGGDQGRAAALLDRALAATAEATAATPAQLFAAAAVADFCERPTQAGLLRVHAARLEAGRAAALARTVDEALGRSAEEGWWREEAVSPAPPSLPRPMPAPAAAPVLMPVSKPSTPRPTPAPSAPVPPPSAVTALADVAVDPRVLARLKEDFGFDGLRPGQAMVIANVLAGKDTLAIMPTGAGKSLTFQLPALLLEGTTLVISPLIALMKDQVESLPAAVRERTALVNSTLSPDEQRRVLDRLADGAYKLVYAAPERLRQHAFVRALRETGVSLVVVDEAHCISMWGHDFRPDYLAIPTCLPELGDPPLLAITATATPRMADAIAGGFGRELARVRTSVFRSNLFYEAHRVANREEKVAKTVAVCREERGNGIVYVSSRKDTESIAAVLRDRGVGAVPYHAGLDPETRARNQERFMRGQVRVVVATVAFGMGVDKADVRFIVHLTPPRSLEAYAQESGRAGRDGEPARCVLLVAPSDQASMNRFARRDELDIDAVRRVYAGVKRAATGRWAIVDPTALLPPPAFDGDGDDDPDPRIALGLLAQADLVRRHPDAPVSFALRLGEAPSETDEPADDDPAWRRFAAWAGLEAGGGGGATVRTAEACEALDLSPVELARLLNRRPDLLVREGPRLVCLELLPVGGDAGHRLKQNLAQSAEEARQRIAQVMAYAAGGRCRHVLLANHLGERLEPCGTACDVCAGTVTAAPARGVARSSSRGGSASRGALTAADALAVIEAVKTLPFSMGKTGLTKLLVGSVESRVRADRSASFAALEGVPKGKVDALIDRLVEDGFLHRDQNHEFKLVTVTERGGTATVEDLGAYAAPGRSTAVASLPDDVDLDPDGVALLERLHAWRRERAVRDAVPPYVVAHNATLQAIAAARPGSASRLAEVKGFGPARVEKYGDEILALVDET</sequence>
<dbReference type="GO" id="GO:0009378">
    <property type="term" value="F:four-way junction helicase activity"/>
    <property type="evidence" value="ECO:0007669"/>
    <property type="project" value="TreeGrafter"/>
</dbReference>
<gene>
    <name evidence="18" type="ORF">AVDCRST_MAG19-2721</name>
</gene>